<dbReference type="Proteomes" id="UP000441333">
    <property type="component" value="Unassembled WGS sequence"/>
</dbReference>
<evidence type="ECO:0000256" key="2">
    <source>
        <dbReference type="SAM" id="SignalP"/>
    </source>
</evidence>
<accession>A0A6N6MBY5</accession>
<gene>
    <name evidence="3" type="ORF">F6U93_13085</name>
</gene>
<organism evidence="3 4">
    <name type="scientific">Pseudotamlana haliotis</name>
    <dbReference type="NCBI Taxonomy" id="2614804"/>
    <lineage>
        <taxon>Bacteria</taxon>
        <taxon>Pseudomonadati</taxon>
        <taxon>Bacteroidota</taxon>
        <taxon>Flavobacteriia</taxon>
        <taxon>Flavobacteriales</taxon>
        <taxon>Flavobacteriaceae</taxon>
        <taxon>Pseudotamlana</taxon>
    </lineage>
</organism>
<protein>
    <submittedName>
        <fullName evidence="3">Uncharacterized protein</fullName>
    </submittedName>
</protein>
<dbReference type="EMBL" id="WAAT01000051">
    <property type="protein sequence ID" value="KAB1066783.1"/>
    <property type="molecule type" value="Genomic_DNA"/>
</dbReference>
<feature type="chain" id="PRO_5026846942" evidence="2">
    <location>
        <begin position="24"/>
        <end position="82"/>
    </location>
</feature>
<evidence type="ECO:0000313" key="3">
    <source>
        <dbReference type="EMBL" id="KAB1066783.1"/>
    </source>
</evidence>
<proteinExistence type="predicted"/>
<keyword evidence="1" id="KW-0472">Membrane</keyword>
<dbReference type="AlphaFoldDB" id="A0A6N6MBY5"/>
<keyword evidence="4" id="KW-1185">Reference proteome</keyword>
<evidence type="ECO:0000313" key="4">
    <source>
        <dbReference type="Proteomes" id="UP000441333"/>
    </source>
</evidence>
<sequence>MTTQMKKIVFFSLFILIGHVAMANDGSEDVAATVAGVDAADTLPEPPGPTIPPGLPIDGGILAGVVVALAFGTKKVLSHKKN</sequence>
<keyword evidence="1" id="KW-0812">Transmembrane</keyword>
<feature type="signal peptide" evidence="2">
    <location>
        <begin position="1"/>
        <end position="23"/>
    </location>
</feature>
<name>A0A6N6MBY5_9FLAO</name>
<comment type="caution">
    <text evidence="3">The sequence shown here is derived from an EMBL/GenBank/DDBJ whole genome shotgun (WGS) entry which is preliminary data.</text>
</comment>
<keyword evidence="1" id="KW-1133">Transmembrane helix</keyword>
<keyword evidence="2" id="KW-0732">Signal</keyword>
<evidence type="ECO:0000256" key="1">
    <source>
        <dbReference type="SAM" id="Phobius"/>
    </source>
</evidence>
<reference evidence="3 4" key="1">
    <citation type="submission" date="2019-09" db="EMBL/GenBank/DDBJ databases">
        <authorList>
            <person name="Cao W.R."/>
        </authorList>
    </citation>
    <scope>NUCLEOTIDE SEQUENCE [LARGE SCALE GENOMIC DNA]</scope>
    <source>
        <strain evidence="3 4">B1N29</strain>
    </source>
</reference>
<feature type="transmembrane region" description="Helical" evidence="1">
    <location>
        <begin position="54"/>
        <end position="72"/>
    </location>
</feature>